<reference evidence="2" key="1">
    <citation type="submission" date="2022-07" db="EMBL/GenBank/DDBJ databases">
        <title>Genome Sequence of Xylaria arbuscula.</title>
        <authorList>
            <person name="Buettner E."/>
        </authorList>
    </citation>
    <scope>NUCLEOTIDE SEQUENCE</scope>
    <source>
        <strain evidence="2">VT107</strain>
    </source>
</reference>
<evidence type="ECO:0000256" key="1">
    <source>
        <dbReference type="SAM" id="MobiDB-lite"/>
    </source>
</evidence>
<comment type="caution">
    <text evidence="2">The sequence shown here is derived from an EMBL/GenBank/DDBJ whole genome shotgun (WGS) entry which is preliminary data.</text>
</comment>
<accession>A0A9W8NCJ9</accession>
<proteinExistence type="predicted"/>
<feature type="region of interest" description="Disordered" evidence="1">
    <location>
        <begin position="522"/>
        <end position="561"/>
    </location>
</feature>
<feature type="region of interest" description="Disordered" evidence="1">
    <location>
        <begin position="57"/>
        <end position="102"/>
    </location>
</feature>
<dbReference type="VEuPathDB" id="FungiDB:F4678DRAFT_54199"/>
<feature type="region of interest" description="Disordered" evidence="1">
    <location>
        <begin position="152"/>
        <end position="172"/>
    </location>
</feature>
<feature type="compositionally biased region" description="Basic and acidic residues" evidence="1">
    <location>
        <begin position="551"/>
        <end position="561"/>
    </location>
</feature>
<evidence type="ECO:0000313" key="3">
    <source>
        <dbReference type="Proteomes" id="UP001148614"/>
    </source>
</evidence>
<dbReference type="AlphaFoldDB" id="A0A9W8NCJ9"/>
<keyword evidence="3" id="KW-1185">Reference proteome</keyword>
<dbReference type="Proteomes" id="UP001148614">
    <property type="component" value="Unassembled WGS sequence"/>
</dbReference>
<name>A0A9W8NCJ9_9PEZI</name>
<sequence>MNWTEGSLARHSRGRQRNALITRQKQHFARARSGLLDTRPKRGPVSISFLSSDVNPDLASCSPRPVPNPRSHDYLSSTPPLPPSSREARQQLPIRTPDDRGQDIAINFDRRKKLLEKSDWAGLKLQEPLNITFPAHDDHRRKPFQRSSMRIQIGSQEVQPSIETSPQTSTKRYTREVETLIHPGPHASKAGSSVQSAGCREYEYPMADPVDTLRTLPPYLDVGEPPANVVYSATELIEPTPVRYLYSQTQQWFSPSSEDGESMQVKIERPVQLVPRSQKLDNKKWKDWVIGEQSSDLPSDSIMTATSASGTRNQGSESSLVTLPPHFRPELPPFRLFNEPEVACRHTSPELSSALPQESIGSEIANESPNTEQAEKVPVEKCSNPLPSVKQRIPSMKKDDADDLNEIWRKFANGDDEDSDELTRNAIREAAHQAAVELRPSDTSESAGGGTETAATCGTELSSTDRIHNYAAHSMNSELSVKGTTCSESAPSAVATAGSSIEPPFKPVQFVVPKAFAGRYVDSDQTSRVRRPNEIPAADSKRGKRKRRKKMASDGRTDIRSLPDIVWGPIEEIEG</sequence>
<feature type="compositionally biased region" description="Basic and acidic residues" evidence="1">
    <location>
        <begin position="522"/>
        <end position="533"/>
    </location>
</feature>
<gene>
    <name evidence="2" type="ORF">NPX13_g6054</name>
</gene>
<feature type="compositionally biased region" description="Low complexity" evidence="1">
    <location>
        <begin position="441"/>
        <end position="460"/>
    </location>
</feature>
<dbReference type="EMBL" id="JANPWZ010001025">
    <property type="protein sequence ID" value="KAJ3569520.1"/>
    <property type="molecule type" value="Genomic_DNA"/>
</dbReference>
<feature type="region of interest" description="Disordered" evidence="1">
    <location>
        <begin position="366"/>
        <end position="398"/>
    </location>
</feature>
<feature type="region of interest" description="Disordered" evidence="1">
    <location>
        <begin position="432"/>
        <end position="461"/>
    </location>
</feature>
<organism evidence="2 3">
    <name type="scientific">Xylaria arbuscula</name>
    <dbReference type="NCBI Taxonomy" id="114810"/>
    <lineage>
        <taxon>Eukaryota</taxon>
        <taxon>Fungi</taxon>
        <taxon>Dikarya</taxon>
        <taxon>Ascomycota</taxon>
        <taxon>Pezizomycotina</taxon>
        <taxon>Sordariomycetes</taxon>
        <taxon>Xylariomycetidae</taxon>
        <taxon>Xylariales</taxon>
        <taxon>Xylariaceae</taxon>
        <taxon>Xylaria</taxon>
    </lineage>
</organism>
<protein>
    <submittedName>
        <fullName evidence="2">Uncharacterized protein</fullName>
    </submittedName>
</protein>
<feature type="compositionally biased region" description="Polar residues" evidence="1">
    <location>
        <begin position="152"/>
        <end position="171"/>
    </location>
</feature>
<evidence type="ECO:0000313" key="2">
    <source>
        <dbReference type="EMBL" id="KAJ3569520.1"/>
    </source>
</evidence>